<accession>F6D942</accession>
<evidence type="ECO:0000256" key="5">
    <source>
        <dbReference type="ARBA" id="ARBA00022692"/>
    </source>
</evidence>
<name>F6D942_THICA</name>
<evidence type="ECO:0000256" key="6">
    <source>
        <dbReference type="ARBA" id="ARBA00022989"/>
    </source>
</evidence>
<evidence type="ECO:0000256" key="7">
    <source>
        <dbReference type="ARBA" id="ARBA00023136"/>
    </source>
</evidence>
<dbReference type="Proteomes" id="UP000009232">
    <property type="component" value="Chromosome"/>
</dbReference>
<feature type="transmembrane region" description="Helical" evidence="8">
    <location>
        <begin position="105"/>
        <end position="124"/>
    </location>
</feature>
<dbReference type="GO" id="GO:0016036">
    <property type="term" value="P:cellular response to phosphate starvation"/>
    <property type="evidence" value="ECO:0007669"/>
    <property type="project" value="InterPro"/>
</dbReference>
<evidence type="ECO:0000313" key="10">
    <source>
        <dbReference type="Proteomes" id="UP000009232"/>
    </source>
</evidence>
<dbReference type="Pfam" id="PF06146">
    <property type="entry name" value="PsiE"/>
    <property type="match status" value="1"/>
</dbReference>
<evidence type="ECO:0000256" key="3">
    <source>
        <dbReference type="ARBA" id="ARBA00021903"/>
    </source>
</evidence>
<feature type="transmembrane region" description="Helical" evidence="8">
    <location>
        <begin position="16"/>
        <end position="36"/>
    </location>
</feature>
<keyword evidence="4" id="KW-1003">Cell membrane</keyword>
<dbReference type="PANTHER" id="PTHR37819">
    <property type="entry name" value="PROTEIN PSIE"/>
    <property type="match status" value="1"/>
</dbReference>
<dbReference type="PIRSF" id="PIRSF029598">
    <property type="entry name" value="PsiE"/>
    <property type="match status" value="1"/>
</dbReference>
<dbReference type="EMBL" id="CP002776">
    <property type="protein sequence ID" value="AEG30873.1"/>
    <property type="molecule type" value="Genomic_DNA"/>
</dbReference>
<dbReference type="eggNOG" id="COG3223">
    <property type="taxonomic scope" value="Bacteria"/>
</dbReference>
<dbReference type="KEGG" id="tcy:Thicy_0097"/>
<sequence length="152" mass="16957">MSVQHTKTTHAIRRTIGVFEIIGLVIIALATIYAGFTEVTQMVLTATVTLGDLLLLFLYLEVLAMVAIYLDSGKLPIRLPLYIAIIAMARYLILEMKELSEWEMLAVGFTIILIALAVLALRYGSLKFPSQDRMGPRWLAPTAKPQKSDYVD</sequence>
<keyword evidence="7 8" id="KW-0472">Membrane</keyword>
<evidence type="ECO:0000313" key="9">
    <source>
        <dbReference type="EMBL" id="AEG30873.1"/>
    </source>
</evidence>
<reference evidence="9 10" key="1">
    <citation type="submission" date="2011-05" db="EMBL/GenBank/DDBJ databases">
        <title>Complete sequence of Thioalkalimicrobium cyclicum ALM1.</title>
        <authorList>
            <consortium name="US DOE Joint Genome Institute"/>
            <person name="Lucas S."/>
            <person name="Han J."/>
            <person name="Lapidus A."/>
            <person name="Cheng J.-F."/>
            <person name="Goodwin L."/>
            <person name="Pitluck S."/>
            <person name="Peters L."/>
            <person name="Mikhailova N."/>
            <person name="Davenport K."/>
            <person name="Han C."/>
            <person name="Tapia R."/>
            <person name="Land M."/>
            <person name="Hauser L."/>
            <person name="Kyrpides N."/>
            <person name="Ivanova N."/>
            <person name="Pagani I."/>
            <person name="Kappler U."/>
            <person name="Woyke T."/>
        </authorList>
    </citation>
    <scope>NUCLEOTIDE SEQUENCE [LARGE SCALE GENOMIC DNA]</scope>
    <source>
        <strain evidence="10">DSM 14477 / JCM 11371 / ALM1</strain>
    </source>
</reference>
<feature type="transmembrane region" description="Helical" evidence="8">
    <location>
        <begin position="77"/>
        <end position="93"/>
    </location>
</feature>
<dbReference type="InterPro" id="IPR009315">
    <property type="entry name" value="P_starv_induced_PsiE"/>
</dbReference>
<comment type="subcellular location">
    <subcellularLocation>
        <location evidence="1">Cell inner membrane</location>
        <topology evidence="1">Multi-pass membrane protein</topology>
    </subcellularLocation>
</comment>
<dbReference type="GO" id="GO:0005886">
    <property type="term" value="C:plasma membrane"/>
    <property type="evidence" value="ECO:0007669"/>
    <property type="project" value="UniProtKB-SubCell"/>
</dbReference>
<evidence type="ECO:0000256" key="1">
    <source>
        <dbReference type="ARBA" id="ARBA00004429"/>
    </source>
</evidence>
<comment type="similarity">
    <text evidence="2">Belongs to the PsiE family.</text>
</comment>
<dbReference type="InterPro" id="IPR020948">
    <property type="entry name" value="P_starv_induced_PsiE-like"/>
</dbReference>
<dbReference type="PANTHER" id="PTHR37819:SF1">
    <property type="entry name" value="PROTEIN PSIE"/>
    <property type="match status" value="1"/>
</dbReference>
<evidence type="ECO:0000256" key="4">
    <source>
        <dbReference type="ARBA" id="ARBA00022475"/>
    </source>
</evidence>
<evidence type="ECO:0000256" key="8">
    <source>
        <dbReference type="SAM" id="Phobius"/>
    </source>
</evidence>
<dbReference type="AlphaFoldDB" id="F6D942"/>
<dbReference type="OrthoDB" id="9792470at2"/>
<dbReference type="RefSeq" id="WP_013834661.1">
    <property type="nucleotide sequence ID" value="NC_015581.1"/>
</dbReference>
<keyword evidence="5 8" id="KW-0812">Transmembrane</keyword>
<dbReference type="HOGENOM" id="CLU_120472_1_0_6"/>
<organism evidence="9 10">
    <name type="scientific">Thiomicrospira cyclica (strain DSM 14477 / JCM 11371 / ALM1)</name>
    <name type="common">Thioalkalimicrobium cyclicum</name>
    <dbReference type="NCBI Taxonomy" id="717773"/>
    <lineage>
        <taxon>Bacteria</taxon>
        <taxon>Pseudomonadati</taxon>
        <taxon>Pseudomonadota</taxon>
        <taxon>Gammaproteobacteria</taxon>
        <taxon>Thiotrichales</taxon>
        <taxon>Piscirickettsiaceae</taxon>
        <taxon>Thiomicrospira</taxon>
    </lineage>
</organism>
<keyword evidence="10" id="KW-1185">Reference proteome</keyword>
<gene>
    <name evidence="9" type="ordered locus">Thicy_0097</name>
</gene>
<protein>
    <recommendedName>
        <fullName evidence="3">Protein PsiE</fullName>
    </recommendedName>
</protein>
<proteinExistence type="inferred from homology"/>
<evidence type="ECO:0000256" key="2">
    <source>
        <dbReference type="ARBA" id="ARBA00005632"/>
    </source>
</evidence>
<dbReference type="STRING" id="717773.Thicy_0097"/>
<keyword evidence="6 8" id="KW-1133">Transmembrane helix</keyword>
<feature type="transmembrane region" description="Helical" evidence="8">
    <location>
        <begin position="42"/>
        <end position="70"/>
    </location>
</feature>